<dbReference type="Proteomes" id="UP000642107">
    <property type="component" value="Unassembled WGS sequence"/>
</dbReference>
<dbReference type="SUPFAM" id="SSF74650">
    <property type="entry name" value="Galactose mutarotase-like"/>
    <property type="match status" value="1"/>
</dbReference>
<dbReference type="InterPro" id="IPR014718">
    <property type="entry name" value="GH-type_carb-bd"/>
</dbReference>
<comment type="caution">
    <text evidence="1">The sequence shown here is derived from an EMBL/GenBank/DDBJ whole genome shotgun (WGS) entry which is preliminary data.</text>
</comment>
<evidence type="ECO:0000313" key="2">
    <source>
        <dbReference type="Proteomes" id="UP000642107"/>
    </source>
</evidence>
<evidence type="ECO:0000313" key="1">
    <source>
        <dbReference type="EMBL" id="MBD9699745.1"/>
    </source>
</evidence>
<dbReference type="Gene3D" id="2.70.98.10">
    <property type="match status" value="1"/>
</dbReference>
<dbReference type="InterPro" id="IPR008183">
    <property type="entry name" value="Aldose_1/G6P_1-epimerase"/>
</dbReference>
<keyword evidence="2" id="KW-1185">Reference proteome</keyword>
<dbReference type="PANTHER" id="PTHR10091:SF0">
    <property type="entry name" value="GALACTOSE MUTAROTASE"/>
    <property type="match status" value="1"/>
</dbReference>
<proteinExistence type="predicted"/>
<name>A0ABR9DUQ3_9MICO</name>
<sequence length="382" mass="40475">MWCALRCGAAPSRSTSRWLPPCASTPAHGRSATAPCHDRRFGRRASSGTIGCGPSDPGPPVRVEDAPTAYRGSVNIPASGIQYEIEHGPYRAVVADVGATLRVLEHDGRALVVPFDADDVRPHYRGAVLTPWPNRVTDGRYEFGGRAHQLALTEPARSHALHGLAVWAVWTLVERSGSSVTLETEIAPQAGYPWRVVTRATYTLTDAGLSWTITTANTGDGDAPYGTGPHPYLVAGEGTLERWSLTLPAAQVLEVTPDRLVPLAVRDVDAYKGGELDFRGGRTLGETFIDHAYTGLARGADGIARVEVRAPEGTGVVMTFDAASPWVQIHTPAGPDLAPGDFRAGLAVEPMTCPPGAFNDGTDLVVLKPGASHTVTWGIAAL</sequence>
<dbReference type="Pfam" id="PF01263">
    <property type="entry name" value="Aldose_epim"/>
    <property type="match status" value="1"/>
</dbReference>
<dbReference type="InterPro" id="IPR011013">
    <property type="entry name" value="Gal_mutarotase_sf_dom"/>
</dbReference>
<reference evidence="1 2" key="1">
    <citation type="submission" date="2020-09" db="EMBL/GenBank/DDBJ databases">
        <title>Flavimobilis rhizosphaerae sp. nov., isolated from rhizosphere soil of Spartina alterniflora.</title>
        <authorList>
            <person name="Hanqin C."/>
        </authorList>
    </citation>
    <scope>NUCLEOTIDE SEQUENCE [LARGE SCALE GENOMIC DNA]</scope>
    <source>
        <strain evidence="1 2">GY 10621</strain>
    </source>
</reference>
<organism evidence="1 2">
    <name type="scientific">Flavimobilis rhizosphaerae</name>
    <dbReference type="NCBI Taxonomy" id="2775421"/>
    <lineage>
        <taxon>Bacteria</taxon>
        <taxon>Bacillati</taxon>
        <taxon>Actinomycetota</taxon>
        <taxon>Actinomycetes</taxon>
        <taxon>Micrococcales</taxon>
        <taxon>Jonesiaceae</taxon>
        <taxon>Flavimobilis</taxon>
    </lineage>
</organism>
<gene>
    <name evidence="1" type="ORF">IGS67_09615</name>
</gene>
<accession>A0ABR9DUQ3</accession>
<dbReference type="CDD" id="cd09022">
    <property type="entry name" value="Aldose_epim_Ec_YihR"/>
    <property type="match status" value="1"/>
</dbReference>
<dbReference type="EMBL" id="JACZDF010000004">
    <property type="protein sequence ID" value="MBD9699745.1"/>
    <property type="molecule type" value="Genomic_DNA"/>
</dbReference>
<protein>
    <submittedName>
        <fullName evidence="1">Aldose 1-epimerase family protein</fullName>
    </submittedName>
</protein>
<dbReference type="InterPro" id="IPR037480">
    <property type="entry name" value="YihR-like"/>
</dbReference>
<dbReference type="PANTHER" id="PTHR10091">
    <property type="entry name" value="ALDOSE-1-EPIMERASE"/>
    <property type="match status" value="1"/>
</dbReference>